<gene>
    <name evidence="2" type="ORF">A4A49_20481</name>
</gene>
<feature type="domain" description="AAA+ ATPase" evidence="1">
    <location>
        <begin position="61"/>
        <end position="211"/>
    </location>
</feature>
<evidence type="ECO:0000313" key="2">
    <source>
        <dbReference type="EMBL" id="OIS95645.1"/>
    </source>
</evidence>
<dbReference type="SMR" id="A0A1J6HRR7"/>
<dbReference type="SMART" id="SM00382">
    <property type="entry name" value="AAA"/>
    <property type="match status" value="1"/>
</dbReference>
<dbReference type="GO" id="GO:0016301">
    <property type="term" value="F:kinase activity"/>
    <property type="evidence" value="ECO:0007669"/>
    <property type="project" value="InterPro"/>
</dbReference>
<dbReference type="OMA" id="CKNEMYE"/>
<reference evidence="2" key="1">
    <citation type="submission" date="2016-11" db="EMBL/GenBank/DDBJ databases">
        <title>The genome of Nicotiana attenuata.</title>
        <authorList>
            <person name="Xu S."/>
            <person name="Brockmoeller T."/>
            <person name="Gaquerel E."/>
            <person name="Navarro A."/>
            <person name="Kuhl H."/>
            <person name="Gase K."/>
            <person name="Ling Z."/>
            <person name="Zhou W."/>
            <person name="Kreitzer C."/>
            <person name="Stanke M."/>
            <person name="Tang H."/>
            <person name="Lyons E."/>
            <person name="Pandey P."/>
            <person name="Pandey S.P."/>
            <person name="Timmermann B."/>
            <person name="Baldwin I.T."/>
        </authorList>
    </citation>
    <scope>NUCLEOTIDE SEQUENCE [LARGE SCALE GENOMIC DNA]</scope>
    <source>
        <strain evidence="2">UT</strain>
    </source>
</reference>
<dbReference type="Gramene" id="OIS95645">
    <property type="protein sequence ID" value="OIS95645"/>
    <property type="gene ID" value="A4A49_20481"/>
</dbReference>
<dbReference type="GO" id="GO:0005524">
    <property type="term" value="F:ATP binding"/>
    <property type="evidence" value="ECO:0007669"/>
    <property type="project" value="InterPro"/>
</dbReference>
<keyword evidence="3" id="KW-1185">Reference proteome</keyword>
<evidence type="ECO:0000259" key="1">
    <source>
        <dbReference type="SMART" id="SM00382"/>
    </source>
</evidence>
<dbReference type="InterPro" id="IPR003593">
    <property type="entry name" value="AAA+_ATPase"/>
</dbReference>
<comment type="caution">
    <text evidence="2">The sequence shown here is derived from an EMBL/GenBank/DDBJ whole genome shotgun (WGS) entry which is preliminary data.</text>
</comment>
<dbReference type="STRING" id="49451.A0A1J6HRR7"/>
<accession>A0A1J6HRR7</accession>
<name>A0A1J6HRR7_NICAT</name>
<dbReference type="PANTHER" id="PTHR10285">
    <property type="entry name" value="URIDINE KINASE"/>
    <property type="match status" value="1"/>
</dbReference>
<dbReference type="CDD" id="cd02028">
    <property type="entry name" value="UMPK_like"/>
    <property type="match status" value="1"/>
</dbReference>
<dbReference type="Pfam" id="PF00485">
    <property type="entry name" value="PRK"/>
    <property type="match status" value="1"/>
</dbReference>
<evidence type="ECO:0000313" key="3">
    <source>
        <dbReference type="Proteomes" id="UP000187609"/>
    </source>
</evidence>
<dbReference type="InterPro" id="IPR006083">
    <property type="entry name" value="PRK/URK"/>
</dbReference>
<dbReference type="Gene3D" id="2.40.320.10">
    <property type="entry name" value="Hypothetical Protein Pfu-838710-001"/>
    <property type="match status" value="1"/>
</dbReference>
<dbReference type="SUPFAM" id="SSF52540">
    <property type="entry name" value="P-loop containing nucleoside triphosphate hydrolases"/>
    <property type="match status" value="1"/>
</dbReference>
<dbReference type="InterPro" id="IPR027417">
    <property type="entry name" value="P-loop_NTPase"/>
</dbReference>
<proteinExistence type="predicted"/>
<dbReference type="Proteomes" id="UP000187609">
    <property type="component" value="Unassembled WGS sequence"/>
</dbReference>
<dbReference type="EMBL" id="MJEQ01037194">
    <property type="protein sequence ID" value="OIS95645.1"/>
    <property type="molecule type" value="Genomic_DNA"/>
</dbReference>
<protein>
    <recommendedName>
        <fullName evidence="1">AAA+ ATPase domain-containing protein</fullName>
    </recommendedName>
</protein>
<organism evidence="2 3">
    <name type="scientific">Nicotiana attenuata</name>
    <name type="common">Coyote tobacco</name>
    <dbReference type="NCBI Taxonomy" id="49451"/>
    <lineage>
        <taxon>Eukaryota</taxon>
        <taxon>Viridiplantae</taxon>
        <taxon>Streptophyta</taxon>
        <taxon>Embryophyta</taxon>
        <taxon>Tracheophyta</taxon>
        <taxon>Spermatophyta</taxon>
        <taxon>Magnoliopsida</taxon>
        <taxon>eudicotyledons</taxon>
        <taxon>Gunneridae</taxon>
        <taxon>Pentapetalae</taxon>
        <taxon>asterids</taxon>
        <taxon>lamiids</taxon>
        <taxon>Solanales</taxon>
        <taxon>Solanaceae</taxon>
        <taxon>Nicotianoideae</taxon>
        <taxon>Nicotianeae</taxon>
        <taxon>Nicotiana</taxon>
    </lineage>
</organism>
<dbReference type="AlphaFoldDB" id="A0A1J6HRR7"/>
<dbReference type="Gene3D" id="3.40.50.300">
    <property type="entry name" value="P-loop containing nucleotide triphosphate hydrolases"/>
    <property type="match status" value="1"/>
</dbReference>
<sequence length="546" mass="60360">MDDDVVQRVFQEGGRDYYQQQPSTSSSSPSILQSLPLHVSFDHGYYLLVKSVQELRSKKEGVVTVGIGGPSGSGKTSLAEKVASVIGCIVVSMENYRTGVDDGNDMDLIDFDLLVKNLEDLINGRDTFIPVFDFQGRRRIGTKAIKSSSSGVVIVDGAYALHARLRSLLDIRVAVVGGVHFSLLSKVQYDIGESCPLDSLIDSIFPLFRKHIEPDLHHAQIRINNSFVSSFREPIYKLKCKSEQLEDEHASHVFHGKEAQVDNFIEMYLRPPSASEEARINDWIKVRQSGIRYYLSLGDQRIVDKNFIIRPKAEFEVGRMTLGGLLALGYNVVVSYKRASTSVIEGSFSISLETIDTLGETYLVLRGINRKMVGAEASRMGINGPWITTSYLEMILERKGVPRLNTPPLSNQPNAVLASNQESITAPKPLRVSSNLVNRLEDLSQPWTRSPTKSKMEPVLATWHFVSLDPALAHGSVTDPTSSRDVLQLAPMPDSYDLDRGLLLSVQAIQALLENKGLPVIVGIGTMNNKALSPPPPPKYVLIFIL</sequence>